<proteinExistence type="predicted"/>
<dbReference type="CDD" id="cd03396">
    <property type="entry name" value="PAP2_like_6"/>
    <property type="match status" value="1"/>
</dbReference>
<evidence type="ECO:0000313" key="3">
    <source>
        <dbReference type="Proteomes" id="UP000076205"/>
    </source>
</evidence>
<comment type="caution">
    <text evidence="2">The sequence shown here is derived from an EMBL/GenBank/DDBJ whole genome shotgun (WGS) entry which is preliminary data.</text>
</comment>
<name>A0A144YC77_9ENTR</name>
<dbReference type="Proteomes" id="UP000076205">
    <property type="component" value="Unassembled WGS sequence"/>
</dbReference>
<protein>
    <submittedName>
        <fullName evidence="2">Phosphoesterase PA-phosphatase-like protein</fullName>
    </submittedName>
</protein>
<organism evidence="2 3">
    <name type="scientific">Enterobacter hormaechei</name>
    <dbReference type="NCBI Taxonomy" id="158836"/>
    <lineage>
        <taxon>Bacteria</taxon>
        <taxon>Pseudomonadati</taxon>
        <taxon>Pseudomonadota</taxon>
        <taxon>Gammaproteobacteria</taxon>
        <taxon>Enterobacterales</taxon>
        <taxon>Enterobacteriaceae</taxon>
        <taxon>Enterobacter</taxon>
        <taxon>Enterobacter cloacae complex</taxon>
    </lineage>
</organism>
<dbReference type="InterPro" id="IPR036938">
    <property type="entry name" value="PAP2/HPO_sf"/>
</dbReference>
<sequence length="242" mass="27081">MTHAVSPSELSKLPTNKTKSLYRLPARFYGYQLFGLIVLALLFTWLSRDESLDRWITGFWYDAATHHFPLQQNPLLDLLNHRLAKYVTIALAAASLIYGAYKRNARLVTAALLMGLGALVVGVLKSISHHSCPWDLVEYGGKAVSYPLFSAVPADSGPGRCFPGGHASSGFMVMGLFFAFWRERPRLAWSFVALGVVMGLLMGFGQVMRGAHFFSHNLWAGWWVWFSQVLVYGLVSTWFAKE</sequence>
<accession>A0A144YC77</accession>
<dbReference type="InterPro" id="IPR000326">
    <property type="entry name" value="PAP2/HPO"/>
</dbReference>
<dbReference type="Pfam" id="PF01569">
    <property type="entry name" value="PAP2"/>
    <property type="match status" value="1"/>
</dbReference>
<reference evidence="2 3" key="1">
    <citation type="submission" date="2016-03" db="EMBL/GenBank/DDBJ databases">
        <authorList>
            <consortium name="Pathogen Informatics"/>
        </authorList>
    </citation>
    <scope>NUCLEOTIDE SEQUENCE [LARGE SCALE GENOMIC DNA]</scope>
    <source>
        <strain evidence="3">e1424</strain>
    </source>
</reference>
<gene>
    <name evidence="2" type="ORF">SAMEA2273352_00922</name>
</gene>
<dbReference type="EMBL" id="FJYW01000002">
    <property type="protein sequence ID" value="CZW83513.1"/>
    <property type="molecule type" value="Genomic_DNA"/>
</dbReference>
<dbReference type="RefSeq" id="WP_023303358.1">
    <property type="nucleotide sequence ID" value="NZ_BPUF01000014.1"/>
</dbReference>
<evidence type="ECO:0000259" key="1">
    <source>
        <dbReference type="Pfam" id="PF01569"/>
    </source>
</evidence>
<dbReference type="AlphaFoldDB" id="A0A144YC77"/>
<dbReference type="SUPFAM" id="SSF48317">
    <property type="entry name" value="Acid phosphatase/Vanadium-dependent haloperoxidase"/>
    <property type="match status" value="1"/>
</dbReference>
<feature type="domain" description="Phosphatidic acid phosphatase type 2/haloperoxidase" evidence="1">
    <location>
        <begin position="107"/>
        <end position="236"/>
    </location>
</feature>
<dbReference type="Gene3D" id="1.20.144.10">
    <property type="entry name" value="Phosphatidic acid phosphatase type 2/haloperoxidase"/>
    <property type="match status" value="1"/>
</dbReference>
<evidence type="ECO:0000313" key="2">
    <source>
        <dbReference type="EMBL" id="CZW83513.1"/>
    </source>
</evidence>